<feature type="compositionally biased region" description="Polar residues" evidence="1">
    <location>
        <begin position="335"/>
        <end position="344"/>
    </location>
</feature>
<feature type="compositionally biased region" description="Polar residues" evidence="1">
    <location>
        <begin position="194"/>
        <end position="226"/>
    </location>
</feature>
<feature type="compositionally biased region" description="Low complexity" evidence="1">
    <location>
        <begin position="170"/>
        <end position="186"/>
    </location>
</feature>
<gene>
    <name evidence="3" type="ORF">HDK90DRAFT_543348</name>
</gene>
<comment type="caution">
    <text evidence="3">The sequence shown here is derived from an EMBL/GenBank/DDBJ whole genome shotgun (WGS) entry which is preliminary data.</text>
</comment>
<evidence type="ECO:0000259" key="2">
    <source>
        <dbReference type="PROSITE" id="PS50090"/>
    </source>
</evidence>
<feature type="region of interest" description="Disordered" evidence="1">
    <location>
        <begin position="327"/>
        <end position="381"/>
    </location>
</feature>
<dbReference type="EMBL" id="JBBWRZ010000012">
    <property type="protein sequence ID" value="KAK8224666.1"/>
    <property type="molecule type" value="Genomic_DNA"/>
</dbReference>
<accession>A0ABR1YBA3</accession>
<evidence type="ECO:0000313" key="3">
    <source>
        <dbReference type="EMBL" id="KAK8224666.1"/>
    </source>
</evidence>
<dbReference type="InterPro" id="IPR001005">
    <property type="entry name" value="SANT/Myb"/>
</dbReference>
<dbReference type="PROSITE" id="PS50090">
    <property type="entry name" value="MYB_LIKE"/>
    <property type="match status" value="1"/>
</dbReference>
<dbReference type="Proteomes" id="UP001492380">
    <property type="component" value="Unassembled WGS sequence"/>
</dbReference>
<sequence>MSEGGEADRPKAHNHDLESEERPRLNLISVEDAEDAANLVANFGRQRSVFQSHRRARRYTSHFPLFEAERPVPDDSIAPAAFSETRSRSSTPLLSHTTSADIHEAGAVVEDHPSETADEAYHHGGAITQSNSDSNNIRSGVMREPAAEGVVEPRGGEIDSRTDYPSTPGTSSTEEVSDNSSSNNENETARGLQAPTTPVTLNTAETHNTTSSYTENATARTLQDPSTAATRGTAGTNNATSSRTRNSTARALPAPSTPATSTRGWTPEQEAALAESVRYVVGNGGLEELVWQMWEIIAERVNEVHGVQKTMSACRNWYNRRLRKKTGFDERKTPNPDSLVSCSQEGKKKDGPKRKKDDDDGDEDDKKAPKRARMAASNLVK</sequence>
<feature type="compositionally biased region" description="Low complexity" evidence="1">
    <location>
        <begin position="227"/>
        <end position="240"/>
    </location>
</feature>
<reference evidence="3 4" key="1">
    <citation type="submission" date="2024-04" db="EMBL/GenBank/DDBJ databases">
        <title>Phyllosticta paracitricarpa is synonymous to the EU quarantine fungus P. citricarpa based on phylogenomic analyses.</title>
        <authorList>
            <consortium name="Lawrence Berkeley National Laboratory"/>
            <person name="Van Ingen-Buijs V.A."/>
            <person name="Van Westerhoven A.C."/>
            <person name="Haridas S."/>
            <person name="Skiadas P."/>
            <person name="Martin F."/>
            <person name="Groenewald J.Z."/>
            <person name="Crous P.W."/>
            <person name="Seidl M.F."/>
        </authorList>
    </citation>
    <scope>NUCLEOTIDE SEQUENCE [LARGE SCALE GENOMIC DNA]</scope>
    <source>
        <strain evidence="3 4">CBS 123374</strain>
    </source>
</reference>
<evidence type="ECO:0000313" key="4">
    <source>
        <dbReference type="Proteomes" id="UP001492380"/>
    </source>
</evidence>
<name>A0ABR1YBA3_9PEZI</name>
<feature type="domain" description="Myb-like" evidence="2">
    <location>
        <begin position="257"/>
        <end position="322"/>
    </location>
</feature>
<feature type="region of interest" description="Disordered" evidence="1">
    <location>
        <begin position="1"/>
        <end position="25"/>
    </location>
</feature>
<evidence type="ECO:0000256" key="1">
    <source>
        <dbReference type="SAM" id="MobiDB-lite"/>
    </source>
</evidence>
<proteinExistence type="predicted"/>
<feature type="compositionally biased region" description="Basic and acidic residues" evidence="1">
    <location>
        <begin position="1"/>
        <end position="24"/>
    </location>
</feature>
<feature type="region of interest" description="Disordered" evidence="1">
    <location>
        <begin position="125"/>
        <end position="268"/>
    </location>
</feature>
<protein>
    <recommendedName>
        <fullName evidence="2">Myb-like domain-containing protein</fullName>
    </recommendedName>
</protein>
<feature type="compositionally biased region" description="Polar residues" evidence="1">
    <location>
        <begin position="127"/>
        <end position="138"/>
    </location>
</feature>
<keyword evidence="4" id="KW-1185">Reference proteome</keyword>
<organism evidence="3 4">
    <name type="scientific">Phyllosticta capitalensis</name>
    <dbReference type="NCBI Taxonomy" id="121624"/>
    <lineage>
        <taxon>Eukaryota</taxon>
        <taxon>Fungi</taxon>
        <taxon>Dikarya</taxon>
        <taxon>Ascomycota</taxon>
        <taxon>Pezizomycotina</taxon>
        <taxon>Dothideomycetes</taxon>
        <taxon>Dothideomycetes incertae sedis</taxon>
        <taxon>Botryosphaeriales</taxon>
        <taxon>Phyllostictaceae</taxon>
        <taxon>Phyllosticta</taxon>
    </lineage>
</organism>